<dbReference type="AlphaFoldDB" id="A0A9D4U9V7"/>
<sequence>MLVVLGALHKLLEVLLLVPLPYAVPSLSTARFPLLQQQLFLFVELPLHHVFFSLVLQLIFVPIYSCESNAVVALHAFVCVEQLAFASWVEVRFDD</sequence>
<evidence type="ECO:0000313" key="1">
    <source>
        <dbReference type="EMBL" id="KAI5063855.1"/>
    </source>
</evidence>
<dbReference type="EMBL" id="JABFUD020000020">
    <property type="protein sequence ID" value="KAI5063855.1"/>
    <property type="molecule type" value="Genomic_DNA"/>
</dbReference>
<keyword evidence="2" id="KW-1185">Reference proteome</keyword>
<comment type="caution">
    <text evidence="1">The sequence shown here is derived from an EMBL/GenBank/DDBJ whole genome shotgun (WGS) entry which is preliminary data.</text>
</comment>
<reference evidence="1" key="1">
    <citation type="submission" date="2021-01" db="EMBL/GenBank/DDBJ databases">
        <title>Adiantum capillus-veneris genome.</title>
        <authorList>
            <person name="Fang Y."/>
            <person name="Liao Q."/>
        </authorList>
    </citation>
    <scope>NUCLEOTIDE SEQUENCE</scope>
    <source>
        <strain evidence="1">H3</strain>
        <tissue evidence="1">Leaf</tissue>
    </source>
</reference>
<gene>
    <name evidence="1" type="ORF">GOP47_0020525</name>
</gene>
<name>A0A9D4U9V7_ADICA</name>
<evidence type="ECO:0000313" key="2">
    <source>
        <dbReference type="Proteomes" id="UP000886520"/>
    </source>
</evidence>
<proteinExistence type="predicted"/>
<accession>A0A9D4U9V7</accession>
<organism evidence="1 2">
    <name type="scientific">Adiantum capillus-veneris</name>
    <name type="common">Maidenhair fern</name>
    <dbReference type="NCBI Taxonomy" id="13818"/>
    <lineage>
        <taxon>Eukaryota</taxon>
        <taxon>Viridiplantae</taxon>
        <taxon>Streptophyta</taxon>
        <taxon>Embryophyta</taxon>
        <taxon>Tracheophyta</taxon>
        <taxon>Polypodiopsida</taxon>
        <taxon>Polypodiidae</taxon>
        <taxon>Polypodiales</taxon>
        <taxon>Pteridineae</taxon>
        <taxon>Pteridaceae</taxon>
        <taxon>Vittarioideae</taxon>
        <taxon>Adiantum</taxon>
    </lineage>
</organism>
<protein>
    <submittedName>
        <fullName evidence="1">Uncharacterized protein</fullName>
    </submittedName>
</protein>
<dbReference type="Proteomes" id="UP000886520">
    <property type="component" value="Chromosome 20"/>
</dbReference>